<evidence type="ECO:0000313" key="2">
    <source>
        <dbReference type="EMBL" id="KAJ4491503.1"/>
    </source>
</evidence>
<evidence type="ECO:0000313" key="3">
    <source>
        <dbReference type="Proteomes" id="UP001150238"/>
    </source>
</evidence>
<reference evidence="2" key="2">
    <citation type="journal article" date="2023" name="Proc. Natl. Acad. Sci. U.S.A.">
        <title>A global phylogenomic analysis of the shiitake genus Lentinula.</title>
        <authorList>
            <person name="Sierra-Patev S."/>
            <person name="Min B."/>
            <person name="Naranjo-Ortiz M."/>
            <person name="Looney B."/>
            <person name="Konkel Z."/>
            <person name="Slot J.C."/>
            <person name="Sakamoto Y."/>
            <person name="Steenwyk J.L."/>
            <person name="Rokas A."/>
            <person name="Carro J."/>
            <person name="Camarero S."/>
            <person name="Ferreira P."/>
            <person name="Molpeceres G."/>
            <person name="Ruiz-Duenas F.J."/>
            <person name="Serrano A."/>
            <person name="Henrissat B."/>
            <person name="Drula E."/>
            <person name="Hughes K.W."/>
            <person name="Mata J.L."/>
            <person name="Ishikawa N.K."/>
            <person name="Vargas-Isla R."/>
            <person name="Ushijima S."/>
            <person name="Smith C.A."/>
            <person name="Donoghue J."/>
            <person name="Ahrendt S."/>
            <person name="Andreopoulos W."/>
            <person name="He G."/>
            <person name="LaButti K."/>
            <person name="Lipzen A."/>
            <person name="Ng V."/>
            <person name="Riley R."/>
            <person name="Sandor L."/>
            <person name="Barry K."/>
            <person name="Martinez A.T."/>
            <person name="Xiao Y."/>
            <person name="Gibbons J.G."/>
            <person name="Terashima K."/>
            <person name="Grigoriev I.V."/>
            <person name="Hibbett D."/>
        </authorList>
    </citation>
    <scope>NUCLEOTIDE SEQUENCE</scope>
    <source>
        <strain evidence="2">Sp2 HRB7682 ss15</strain>
    </source>
</reference>
<dbReference type="Pfam" id="PF18885">
    <property type="entry name" value="DUF5648"/>
    <property type="match status" value="2"/>
</dbReference>
<name>A0A9W9DYN5_9AGAR</name>
<dbReference type="Proteomes" id="UP001150238">
    <property type="component" value="Unassembled WGS sequence"/>
</dbReference>
<reference evidence="2" key="1">
    <citation type="submission" date="2022-08" db="EMBL/GenBank/DDBJ databases">
        <authorList>
            <consortium name="DOE Joint Genome Institute"/>
            <person name="Min B."/>
            <person name="Riley R."/>
            <person name="Sierra-Patev S."/>
            <person name="Naranjo-Ortiz M."/>
            <person name="Looney B."/>
            <person name="Konkel Z."/>
            <person name="Slot J.C."/>
            <person name="Sakamoto Y."/>
            <person name="Steenwyk J.L."/>
            <person name="Rokas A."/>
            <person name="Carro J."/>
            <person name="Camarero S."/>
            <person name="Ferreira P."/>
            <person name="Molpeceres G."/>
            <person name="Ruiz-Duenas F.J."/>
            <person name="Serrano A."/>
            <person name="Henrissat B."/>
            <person name="Drula E."/>
            <person name="Hughes K.W."/>
            <person name="Mata J.L."/>
            <person name="Ishikawa N.K."/>
            <person name="Vargas-Isla R."/>
            <person name="Ushijima S."/>
            <person name="Smith C.A."/>
            <person name="Ahrendt S."/>
            <person name="Andreopoulos W."/>
            <person name="He G."/>
            <person name="Labutti K."/>
            <person name="Lipzen A."/>
            <person name="Ng V."/>
            <person name="Sandor L."/>
            <person name="Barry K."/>
            <person name="Martinez A.T."/>
            <person name="Xiao Y."/>
            <person name="Gibbons J.G."/>
            <person name="Terashima K."/>
            <person name="Hibbett D.S."/>
            <person name="Grigoriev I.V."/>
        </authorList>
    </citation>
    <scope>NUCLEOTIDE SEQUENCE</scope>
    <source>
        <strain evidence="2">Sp2 HRB7682 ss15</strain>
    </source>
</reference>
<comment type="caution">
    <text evidence="2">The sequence shown here is derived from an EMBL/GenBank/DDBJ whole genome shotgun (WGS) entry which is preliminary data.</text>
</comment>
<organism evidence="2 3">
    <name type="scientific">Lentinula lateritia</name>
    <dbReference type="NCBI Taxonomy" id="40482"/>
    <lineage>
        <taxon>Eukaryota</taxon>
        <taxon>Fungi</taxon>
        <taxon>Dikarya</taxon>
        <taxon>Basidiomycota</taxon>
        <taxon>Agaricomycotina</taxon>
        <taxon>Agaricomycetes</taxon>
        <taxon>Agaricomycetidae</taxon>
        <taxon>Agaricales</taxon>
        <taxon>Marasmiineae</taxon>
        <taxon>Omphalotaceae</taxon>
        <taxon>Lentinula</taxon>
    </lineage>
</organism>
<evidence type="ECO:0000259" key="1">
    <source>
        <dbReference type="Pfam" id="PF18885"/>
    </source>
</evidence>
<protein>
    <recommendedName>
        <fullName evidence="1">DUF5648 domain-containing protein</fullName>
    </recommendedName>
</protein>
<accession>A0A9W9DYN5</accession>
<dbReference type="EMBL" id="JANVFS010000006">
    <property type="protein sequence ID" value="KAJ4491503.1"/>
    <property type="molecule type" value="Genomic_DNA"/>
</dbReference>
<dbReference type="AlphaFoldDB" id="A0A9W9DYN5"/>
<feature type="domain" description="DUF5648" evidence="1">
    <location>
        <begin position="125"/>
        <end position="265"/>
    </location>
</feature>
<dbReference type="InterPro" id="IPR043708">
    <property type="entry name" value="DUF5648"/>
</dbReference>
<sequence>MSSDELPEMMARGWAYDTAPNHTAGYVYPFSICGAAPIYRLFNPTITDHFYTMDIAECQSAVKDNGYQDQGIAGFAILPSANGSVVKIIASAVPNLLPSTVTASPESQVSVTPSAGCANNTNAIPFMRAISTADTDHFYTTNSTEMDVVAIAQNSYLFEGDTVFLWPTQESSTVPLYRLYSQTAQDHFYTIDANEVSEALSEGYVFDTDSHIAGYVYPYSICGASPIYRLYSSFSTDHYYTMSQAESASASAAFGYIVQGIAGFALLPSADGQLQTVTVSASPFLLPVSIEPSPTSSSKLPAFLTTVSITPSSLSLPSKALVQSVVSRREILGLSVLTAVWMIL</sequence>
<feature type="domain" description="DUF5648" evidence="1">
    <location>
        <begin position="2"/>
        <end position="76"/>
    </location>
</feature>
<gene>
    <name evidence="2" type="ORF">C8J55DRAFT_504366</name>
</gene>
<proteinExistence type="predicted"/>